<comment type="function">
    <text evidence="10">Acts as a Mg(2+) transporter. Can also transport other divalent cations such as Fe(2+), Sr(2+), Ba(2+), Mn(2+) and Co(2+) but to a much less extent than Mg(2+).</text>
</comment>
<dbReference type="FunFam" id="1.25.40.10:FF:000090">
    <property type="entry name" value="Pentatricopeptide repeat-containing protein, chloroplastic"/>
    <property type="match status" value="1"/>
</dbReference>
<evidence type="ECO:0000256" key="2">
    <source>
        <dbReference type="ARBA" id="ARBA00004412"/>
    </source>
</evidence>
<dbReference type="InterPro" id="IPR046960">
    <property type="entry name" value="PPR_At4g14850-like_plant"/>
</dbReference>
<evidence type="ECO:0000256" key="1">
    <source>
        <dbReference type="ARBA" id="ARBA00004141"/>
    </source>
</evidence>
<dbReference type="SUPFAM" id="SSF103481">
    <property type="entry name" value="Multidrug resistance efflux transporter EmrE"/>
    <property type="match status" value="1"/>
</dbReference>
<dbReference type="GO" id="GO:0003723">
    <property type="term" value="F:RNA binding"/>
    <property type="evidence" value="ECO:0007669"/>
    <property type="project" value="InterPro"/>
</dbReference>
<evidence type="ECO:0000256" key="11">
    <source>
        <dbReference type="PROSITE-ProRule" id="PRU00708"/>
    </source>
</evidence>
<feature type="transmembrane region" description="Helical" evidence="12">
    <location>
        <begin position="148"/>
        <end position="168"/>
    </location>
</feature>
<accession>A0A2I0ALS4</accession>
<dbReference type="GO" id="GO:0005769">
    <property type="term" value="C:early endosome"/>
    <property type="evidence" value="ECO:0007669"/>
    <property type="project" value="UniProtKB-SubCell"/>
</dbReference>
<dbReference type="Pfam" id="PF20431">
    <property type="entry name" value="E_motif"/>
    <property type="match status" value="1"/>
</dbReference>
<evidence type="ECO:0000313" key="14">
    <source>
        <dbReference type="Proteomes" id="UP000236161"/>
    </source>
</evidence>
<protein>
    <submittedName>
        <fullName evidence="13">Pentatricopeptide repeat-containing protein</fullName>
        <ecNumber evidence="13">3.6.1.-</ecNumber>
    </submittedName>
</protein>
<evidence type="ECO:0000256" key="6">
    <source>
        <dbReference type="ARBA" id="ARBA00022737"/>
    </source>
</evidence>
<dbReference type="Proteomes" id="UP000236161">
    <property type="component" value="Unassembled WGS sequence"/>
</dbReference>
<keyword evidence="14" id="KW-1185">Reference proteome</keyword>
<gene>
    <name evidence="13" type="primary">PCMP-E48</name>
    <name evidence="13" type="ORF">AXF42_Ash015294</name>
</gene>
<evidence type="ECO:0000256" key="7">
    <source>
        <dbReference type="ARBA" id="ARBA00022753"/>
    </source>
</evidence>
<evidence type="ECO:0000256" key="10">
    <source>
        <dbReference type="ARBA" id="ARBA00025284"/>
    </source>
</evidence>
<evidence type="ECO:0000256" key="9">
    <source>
        <dbReference type="ARBA" id="ARBA00023136"/>
    </source>
</evidence>
<dbReference type="InterPro" id="IPR037185">
    <property type="entry name" value="EmrE-like"/>
</dbReference>
<sequence length="752" mass="81924">MPLSDNTRGLILAVVSSAFIGASFILKKKGLKRAGANGVRAVLFGEASNFVAYVFAPAVLVTPLGALSIIVSAVLSHFILEEKLQKMGILGCVSCIVGSIIIVIHAPQEQSPSSVEEIWALATQPAAAIVIVLILVLYFEPRYGQTNILVYLGICSLMGSLTALDSFNTAVVSPIYYVMFTTLTIVASAIMFKDWSGQSFSSIASEICGFITVLSGTILLHATTELESTDSIPTTVTLGWNNLLLIDLLSLRNGCGDDSGAANRPPPAMPKLGAGAARPNSCLLESLHRNLSIGRIADAVAVLPLLAAGGLRPPTRSLVLLLSHCLCYPPSLPLARRVFLFLHLTGLKRAYPVHTTLSNHILHLHFLLGCPDQAQRLFGKMPRPNIFSYNAMLTGYARLGLLGPARDLFDRMPFRDLVSWNIIIFLLARSGSAAESVSFYSRLRCTSLGFNPHTFSALLTACAHLADNLLTIQAHGQIFLAGFSSNLVMMIPDRVKPDQFAFSSCLAASSSIASLKHGKQLHARLFRMHFNPNVVVVSSLIDMYSKCGDLKGSRRVFDYTTTRMRDIVLWNTMISAAGHHGHGRGAVQLFEEMIRIGHKPNSNTFVVLLTACSHSGLVCEGLQFFKSMTAEHGITPEETHFVCLIDLLGRAGRFEEALIWLDKEPCRSSSRAWNALLGACRIHGNWELGEKAAERLVELGPQSSGTYVLLSNIYADDGNWKSMENVRHFMAEKGVRKENAASWIEVDDNIME</sequence>
<dbReference type="GO" id="GO:0015095">
    <property type="term" value="F:magnesium ion transmembrane transporter activity"/>
    <property type="evidence" value="ECO:0007669"/>
    <property type="project" value="InterPro"/>
</dbReference>
<dbReference type="InterPro" id="IPR011990">
    <property type="entry name" value="TPR-like_helical_dom_sf"/>
</dbReference>
<feature type="transmembrane region" description="Helical" evidence="12">
    <location>
        <begin position="174"/>
        <end position="192"/>
    </location>
</feature>
<keyword evidence="9 12" id="KW-0472">Membrane</keyword>
<dbReference type="Pfam" id="PF05653">
    <property type="entry name" value="Mg_trans_NIPA"/>
    <property type="match status" value="1"/>
</dbReference>
<keyword evidence="13" id="KW-0378">Hydrolase</keyword>
<evidence type="ECO:0000256" key="8">
    <source>
        <dbReference type="ARBA" id="ARBA00022989"/>
    </source>
</evidence>
<feature type="transmembrane region" description="Helical" evidence="12">
    <location>
        <begin position="204"/>
        <end position="222"/>
    </location>
</feature>
<dbReference type="GO" id="GO:0016787">
    <property type="term" value="F:hydrolase activity"/>
    <property type="evidence" value="ECO:0007669"/>
    <property type="project" value="UniProtKB-KW"/>
</dbReference>
<keyword evidence="7" id="KW-0967">Endosome</keyword>
<comment type="subcellular location">
    <subcellularLocation>
        <location evidence="2">Early endosome</location>
    </subcellularLocation>
    <subcellularLocation>
        <location evidence="1">Membrane</location>
        <topology evidence="1">Multi-pass membrane protein</topology>
    </subcellularLocation>
</comment>
<dbReference type="AlphaFoldDB" id="A0A2I0ALS4"/>
<keyword evidence="5 12" id="KW-0812">Transmembrane</keyword>
<dbReference type="InterPro" id="IPR046848">
    <property type="entry name" value="E_motif"/>
</dbReference>
<dbReference type="Gene3D" id="1.25.40.10">
    <property type="entry name" value="Tetratricopeptide repeat domain"/>
    <property type="match status" value="3"/>
</dbReference>
<dbReference type="GO" id="GO:0016020">
    <property type="term" value="C:membrane"/>
    <property type="evidence" value="ECO:0007669"/>
    <property type="project" value="UniProtKB-SubCell"/>
</dbReference>
<evidence type="ECO:0000256" key="5">
    <source>
        <dbReference type="ARBA" id="ARBA00022692"/>
    </source>
</evidence>
<dbReference type="Pfam" id="PF13041">
    <property type="entry name" value="PPR_2"/>
    <property type="match status" value="1"/>
</dbReference>
<reference evidence="13 14" key="1">
    <citation type="journal article" date="2017" name="Nature">
        <title>The Apostasia genome and the evolution of orchids.</title>
        <authorList>
            <person name="Zhang G.Q."/>
            <person name="Liu K.W."/>
            <person name="Li Z."/>
            <person name="Lohaus R."/>
            <person name="Hsiao Y.Y."/>
            <person name="Niu S.C."/>
            <person name="Wang J.Y."/>
            <person name="Lin Y.C."/>
            <person name="Xu Q."/>
            <person name="Chen L.J."/>
            <person name="Yoshida K."/>
            <person name="Fujiwara S."/>
            <person name="Wang Z.W."/>
            <person name="Zhang Y.Q."/>
            <person name="Mitsuda N."/>
            <person name="Wang M."/>
            <person name="Liu G.H."/>
            <person name="Pecoraro L."/>
            <person name="Huang H.X."/>
            <person name="Xiao X.J."/>
            <person name="Lin M."/>
            <person name="Wu X.Y."/>
            <person name="Wu W.L."/>
            <person name="Chen Y.Y."/>
            <person name="Chang S.B."/>
            <person name="Sakamoto S."/>
            <person name="Ohme-Takagi M."/>
            <person name="Yagi M."/>
            <person name="Zeng S.J."/>
            <person name="Shen C.Y."/>
            <person name="Yeh C.M."/>
            <person name="Luo Y.B."/>
            <person name="Tsai W.C."/>
            <person name="Van de Peer Y."/>
            <person name="Liu Z.J."/>
        </authorList>
    </citation>
    <scope>NUCLEOTIDE SEQUENCE [LARGE SCALE GENOMIC DNA]</scope>
    <source>
        <strain evidence="14">cv. Shenzhen</strain>
        <tissue evidence="13">Stem</tissue>
    </source>
</reference>
<evidence type="ECO:0000256" key="3">
    <source>
        <dbReference type="ARBA" id="ARBA00007001"/>
    </source>
</evidence>
<evidence type="ECO:0000256" key="12">
    <source>
        <dbReference type="SAM" id="Phobius"/>
    </source>
</evidence>
<dbReference type="EC" id="3.6.1.-" evidence="13"/>
<keyword evidence="6" id="KW-0677">Repeat</keyword>
<dbReference type="OrthoDB" id="185373at2759"/>
<feature type="transmembrane region" description="Helical" evidence="12">
    <location>
        <begin position="62"/>
        <end position="80"/>
    </location>
</feature>
<name>A0A2I0ALS4_9ASPA</name>
<dbReference type="PANTHER" id="PTHR47926:SF465">
    <property type="entry name" value="PENTATRICOPEPTIDE REPEAT (PPR-LIKE) SUPERFAMILY PROTEIN"/>
    <property type="match status" value="1"/>
</dbReference>
<dbReference type="InterPro" id="IPR008521">
    <property type="entry name" value="Mg_trans_NIPA"/>
</dbReference>
<feature type="repeat" description="PPR" evidence="11">
    <location>
        <begin position="385"/>
        <end position="419"/>
    </location>
</feature>
<dbReference type="Pfam" id="PF01535">
    <property type="entry name" value="PPR"/>
    <property type="match status" value="3"/>
</dbReference>
<feature type="transmembrane region" description="Helical" evidence="12">
    <location>
        <begin position="87"/>
        <end position="106"/>
    </location>
</feature>
<proteinExistence type="inferred from homology"/>
<evidence type="ECO:0000256" key="4">
    <source>
        <dbReference type="ARBA" id="ARBA00011738"/>
    </source>
</evidence>
<dbReference type="PANTHER" id="PTHR47926">
    <property type="entry name" value="PENTATRICOPEPTIDE REPEAT-CONTAINING PROTEIN"/>
    <property type="match status" value="1"/>
</dbReference>
<dbReference type="EMBL" id="KZ451971">
    <property type="protein sequence ID" value="PKA56521.1"/>
    <property type="molecule type" value="Genomic_DNA"/>
</dbReference>
<feature type="transmembrane region" description="Helical" evidence="12">
    <location>
        <begin position="118"/>
        <end position="139"/>
    </location>
</feature>
<feature type="transmembrane region" description="Helical" evidence="12">
    <location>
        <begin position="6"/>
        <end position="26"/>
    </location>
</feature>
<comment type="subunit">
    <text evidence="4">Homodimer.</text>
</comment>
<dbReference type="GO" id="GO:0009451">
    <property type="term" value="P:RNA modification"/>
    <property type="evidence" value="ECO:0007669"/>
    <property type="project" value="InterPro"/>
</dbReference>
<comment type="similarity">
    <text evidence="3">Belongs to the NIPA (TC 2.A.7) family.</text>
</comment>
<feature type="repeat" description="PPR" evidence="11">
    <location>
        <begin position="566"/>
        <end position="600"/>
    </location>
</feature>
<dbReference type="PROSITE" id="PS51375">
    <property type="entry name" value="PPR"/>
    <property type="match status" value="2"/>
</dbReference>
<dbReference type="InterPro" id="IPR002885">
    <property type="entry name" value="PPR_rpt"/>
</dbReference>
<dbReference type="NCBIfam" id="TIGR00756">
    <property type="entry name" value="PPR"/>
    <property type="match status" value="2"/>
</dbReference>
<organism evidence="13 14">
    <name type="scientific">Apostasia shenzhenica</name>
    <dbReference type="NCBI Taxonomy" id="1088818"/>
    <lineage>
        <taxon>Eukaryota</taxon>
        <taxon>Viridiplantae</taxon>
        <taxon>Streptophyta</taxon>
        <taxon>Embryophyta</taxon>
        <taxon>Tracheophyta</taxon>
        <taxon>Spermatophyta</taxon>
        <taxon>Magnoliopsida</taxon>
        <taxon>Liliopsida</taxon>
        <taxon>Asparagales</taxon>
        <taxon>Orchidaceae</taxon>
        <taxon>Apostasioideae</taxon>
        <taxon>Apostasia</taxon>
    </lineage>
</organism>
<keyword evidence="8 12" id="KW-1133">Transmembrane helix</keyword>
<evidence type="ECO:0000313" key="13">
    <source>
        <dbReference type="EMBL" id="PKA56521.1"/>
    </source>
</evidence>